<sequence>MAAIVAANQVAANRAVLGDRAVLADRALLADPDLPKLLLDASPGAVIGPAEVAWWRDHGRC</sequence>
<dbReference type="AlphaFoldDB" id="A0A4R4PQG0"/>
<evidence type="ECO:0000313" key="2">
    <source>
        <dbReference type="Proteomes" id="UP000295075"/>
    </source>
</evidence>
<protein>
    <submittedName>
        <fullName evidence="1">Uncharacterized protein</fullName>
    </submittedName>
</protein>
<reference evidence="1 2" key="1">
    <citation type="submission" date="2019-03" db="EMBL/GenBank/DDBJ databases">
        <title>Draft genome sequences of novel Actinobacteria.</title>
        <authorList>
            <person name="Sahin N."/>
            <person name="Ay H."/>
            <person name="Saygin H."/>
        </authorList>
    </citation>
    <scope>NUCLEOTIDE SEQUENCE [LARGE SCALE GENOMIC DNA]</scope>
    <source>
        <strain evidence="1 2">JCM 30547</strain>
    </source>
</reference>
<accession>A0A4R4PQG0</accession>
<comment type="caution">
    <text evidence="1">The sequence shown here is derived from an EMBL/GenBank/DDBJ whole genome shotgun (WGS) entry which is preliminary data.</text>
</comment>
<keyword evidence="2" id="KW-1185">Reference proteome</keyword>
<gene>
    <name evidence="1" type="ORF">E1261_26040</name>
</gene>
<proteinExistence type="predicted"/>
<organism evidence="1 2">
    <name type="scientific">Kribbella albertanoniae</name>
    <dbReference type="NCBI Taxonomy" id="1266829"/>
    <lineage>
        <taxon>Bacteria</taxon>
        <taxon>Bacillati</taxon>
        <taxon>Actinomycetota</taxon>
        <taxon>Actinomycetes</taxon>
        <taxon>Propionibacteriales</taxon>
        <taxon>Kribbellaceae</taxon>
        <taxon>Kribbella</taxon>
    </lineage>
</organism>
<name>A0A4R4PQG0_9ACTN</name>
<dbReference type="Proteomes" id="UP000295075">
    <property type="component" value="Unassembled WGS sequence"/>
</dbReference>
<dbReference type="EMBL" id="SMKA01000139">
    <property type="protein sequence ID" value="TDC24530.1"/>
    <property type="molecule type" value="Genomic_DNA"/>
</dbReference>
<evidence type="ECO:0000313" key="1">
    <source>
        <dbReference type="EMBL" id="TDC24530.1"/>
    </source>
</evidence>